<accession>A0A1I3S168</accession>
<dbReference type="Gene3D" id="3.30.2010.10">
    <property type="entry name" value="Metalloproteases ('zincins'), catalytic domain"/>
    <property type="match status" value="1"/>
</dbReference>
<dbReference type="GO" id="GO:0004222">
    <property type="term" value="F:metalloendopeptidase activity"/>
    <property type="evidence" value="ECO:0007669"/>
    <property type="project" value="InterPro"/>
</dbReference>
<evidence type="ECO:0000313" key="8">
    <source>
        <dbReference type="EMBL" id="SFJ51882.1"/>
    </source>
</evidence>
<dbReference type="PANTHER" id="PTHR22726:SF1">
    <property type="entry name" value="METALLOENDOPEPTIDASE OMA1, MITOCHONDRIAL"/>
    <property type="match status" value="1"/>
</dbReference>
<dbReference type="Proteomes" id="UP000243887">
    <property type="component" value="Unassembled WGS sequence"/>
</dbReference>
<reference evidence="9" key="1">
    <citation type="submission" date="2016-10" db="EMBL/GenBank/DDBJ databases">
        <authorList>
            <person name="Varghese N."/>
            <person name="Submissions S."/>
        </authorList>
    </citation>
    <scope>NUCLEOTIDE SEQUENCE [LARGE SCALE GENOMIC DNA]</scope>
    <source>
        <strain evidence="9">DSM 26542</strain>
    </source>
</reference>
<keyword evidence="5 6" id="KW-0482">Metalloprotease</keyword>
<dbReference type="EMBL" id="FORU01000009">
    <property type="protein sequence ID" value="SFJ51882.1"/>
    <property type="molecule type" value="Genomic_DNA"/>
</dbReference>
<keyword evidence="4 6" id="KW-0862">Zinc</keyword>
<dbReference type="GO" id="GO:0016020">
    <property type="term" value="C:membrane"/>
    <property type="evidence" value="ECO:0007669"/>
    <property type="project" value="TreeGrafter"/>
</dbReference>
<sequence length="398" mass="47079">MILKNRYNQRKTEFFAQLDRGQNGEDIKEIKNIFEESYKDVFEKIEKNELLYDSPLNLYLDKLTASIQKENPEIPRNLSILVSRKNEANAYNRGEGTIVINNSLLNAVDNEDQLVYVLCHEMAHQTLNHVLESVKKYVKTNNSTELKSKTKQVKKQRYSRKTSAENLLKELAYKNSAVNRAKEIQADSLGYVFYSRLNRNPKQVVRILENLRDSDKESDSLIVDDYKRIFDSFKLSTKERWFKMESFDEYHYQKNTKFNTDSLRTHPNCDVRIEKLTRIAPELETEAISVEFKNLDSESFLKWKQSAVYQNIQNEYFLKNYGNSLYEALKLYNRKPDDQLKKWISLNFKKLYEAKKAYRLNKYVSQVSVVEYTDSYNLFSTFIFNLGLEDLEIINKSL</sequence>
<evidence type="ECO:0000256" key="5">
    <source>
        <dbReference type="ARBA" id="ARBA00023049"/>
    </source>
</evidence>
<proteinExistence type="inferred from homology"/>
<protein>
    <submittedName>
        <fullName evidence="8">Peptidase family M48</fullName>
    </submittedName>
</protein>
<evidence type="ECO:0000259" key="7">
    <source>
        <dbReference type="Pfam" id="PF01435"/>
    </source>
</evidence>
<evidence type="ECO:0000313" key="9">
    <source>
        <dbReference type="Proteomes" id="UP000243887"/>
    </source>
</evidence>
<dbReference type="GO" id="GO:0046872">
    <property type="term" value="F:metal ion binding"/>
    <property type="evidence" value="ECO:0007669"/>
    <property type="project" value="UniProtKB-KW"/>
</dbReference>
<keyword evidence="3 6" id="KW-0378">Hydrolase</keyword>
<keyword evidence="2" id="KW-0479">Metal-binding</keyword>
<dbReference type="RefSeq" id="WP_090679452.1">
    <property type="nucleotide sequence ID" value="NZ_FORU01000009.1"/>
</dbReference>
<evidence type="ECO:0000256" key="6">
    <source>
        <dbReference type="RuleBase" id="RU003983"/>
    </source>
</evidence>
<gene>
    <name evidence="8" type="ORF">SAMN04487893_10969</name>
</gene>
<feature type="domain" description="Peptidase M48" evidence="7">
    <location>
        <begin position="79"/>
        <end position="279"/>
    </location>
</feature>
<keyword evidence="9" id="KW-1185">Reference proteome</keyword>
<comment type="similarity">
    <text evidence="6">Belongs to the peptidase M48 family.</text>
</comment>
<dbReference type="GO" id="GO:0051603">
    <property type="term" value="P:proteolysis involved in protein catabolic process"/>
    <property type="evidence" value="ECO:0007669"/>
    <property type="project" value="TreeGrafter"/>
</dbReference>
<dbReference type="Pfam" id="PF01435">
    <property type="entry name" value="Peptidase_M48"/>
    <property type="match status" value="1"/>
</dbReference>
<evidence type="ECO:0000256" key="1">
    <source>
        <dbReference type="ARBA" id="ARBA00022670"/>
    </source>
</evidence>
<evidence type="ECO:0000256" key="3">
    <source>
        <dbReference type="ARBA" id="ARBA00022801"/>
    </source>
</evidence>
<dbReference type="PANTHER" id="PTHR22726">
    <property type="entry name" value="METALLOENDOPEPTIDASE OMA1"/>
    <property type="match status" value="1"/>
</dbReference>
<evidence type="ECO:0000256" key="2">
    <source>
        <dbReference type="ARBA" id="ARBA00022723"/>
    </source>
</evidence>
<evidence type="ECO:0000256" key="4">
    <source>
        <dbReference type="ARBA" id="ARBA00022833"/>
    </source>
</evidence>
<dbReference type="AlphaFoldDB" id="A0A1I3S168"/>
<keyword evidence="1 6" id="KW-0645">Protease</keyword>
<name>A0A1I3S168_9FLAO</name>
<comment type="cofactor">
    <cofactor evidence="6">
        <name>Zn(2+)</name>
        <dbReference type="ChEBI" id="CHEBI:29105"/>
    </cofactor>
    <text evidence="6">Binds 1 zinc ion per subunit.</text>
</comment>
<dbReference type="STRING" id="1150112.SAMN04487893_10969"/>
<dbReference type="InterPro" id="IPR001915">
    <property type="entry name" value="Peptidase_M48"/>
</dbReference>
<dbReference type="InterPro" id="IPR051156">
    <property type="entry name" value="Mito/Outer_Membr_Metalloprot"/>
</dbReference>
<organism evidence="8 9">
    <name type="scientific">Myroides guanonis</name>
    <dbReference type="NCBI Taxonomy" id="1150112"/>
    <lineage>
        <taxon>Bacteria</taxon>
        <taxon>Pseudomonadati</taxon>
        <taxon>Bacteroidota</taxon>
        <taxon>Flavobacteriia</taxon>
        <taxon>Flavobacteriales</taxon>
        <taxon>Flavobacteriaceae</taxon>
        <taxon>Myroides</taxon>
    </lineage>
</organism>